<evidence type="ECO:0000256" key="6">
    <source>
        <dbReference type="ARBA" id="ARBA00023004"/>
    </source>
</evidence>
<keyword evidence="10" id="KW-0812">Transmembrane</keyword>
<evidence type="ECO:0000256" key="8">
    <source>
        <dbReference type="PIRSR" id="PIRSR602401-1"/>
    </source>
</evidence>
<evidence type="ECO:0000256" key="1">
    <source>
        <dbReference type="ARBA" id="ARBA00001971"/>
    </source>
</evidence>
<keyword evidence="12" id="KW-1185">Reference proteome</keyword>
<feature type="transmembrane region" description="Helical" evidence="10">
    <location>
        <begin position="12"/>
        <end position="31"/>
    </location>
</feature>
<dbReference type="Pfam" id="PF00067">
    <property type="entry name" value="p450"/>
    <property type="match status" value="1"/>
</dbReference>
<dbReference type="PANTHER" id="PTHR24305">
    <property type="entry name" value="CYTOCHROME P450"/>
    <property type="match status" value="1"/>
</dbReference>
<keyword evidence="4 8" id="KW-0479">Metal-binding</keyword>
<accession>A0A0F7ZSF2</accession>
<dbReference type="PROSITE" id="PS00086">
    <property type="entry name" value="CYTOCHROME_P450"/>
    <property type="match status" value="1"/>
</dbReference>
<dbReference type="InterPro" id="IPR017972">
    <property type="entry name" value="Cyt_P450_CS"/>
</dbReference>
<dbReference type="Proteomes" id="UP000054481">
    <property type="component" value="Unassembled WGS sequence"/>
</dbReference>
<dbReference type="GO" id="GO:0016705">
    <property type="term" value="F:oxidoreductase activity, acting on paired donors, with incorporation or reduction of molecular oxygen"/>
    <property type="evidence" value="ECO:0007669"/>
    <property type="project" value="InterPro"/>
</dbReference>
<dbReference type="GO" id="GO:0005506">
    <property type="term" value="F:iron ion binding"/>
    <property type="evidence" value="ECO:0007669"/>
    <property type="project" value="InterPro"/>
</dbReference>
<evidence type="ECO:0000256" key="7">
    <source>
        <dbReference type="ARBA" id="ARBA00023033"/>
    </source>
</evidence>
<evidence type="ECO:0008006" key="13">
    <source>
        <dbReference type="Google" id="ProtNLM"/>
    </source>
</evidence>
<dbReference type="InterPro" id="IPR002401">
    <property type="entry name" value="Cyt_P450_E_grp-I"/>
</dbReference>
<dbReference type="EMBL" id="KQ030581">
    <property type="protein sequence ID" value="KJZ71258.1"/>
    <property type="molecule type" value="Genomic_DNA"/>
</dbReference>
<dbReference type="InterPro" id="IPR001128">
    <property type="entry name" value="Cyt_P450"/>
</dbReference>
<dbReference type="InterPro" id="IPR050121">
    <property type="entry name" value="Cytochrome_P450_monoxygenase"/>
</dbReference>
<keyword evidence="5 9" id="KW-0560">Oxidoreductase</keyword>
<comment type="similarity">
    <text evidence="2 9">Belongs to the cytochrome P450 family.</text>
</comment>
<reference evidence="11 12" key="1">
    <citation type="journal article" date="2014" name="Genome Biol. Evol.">
        <title>Comparative genomics and transcriptomics analyses reveal divergent lifestyle features of nematode endoparasitic fungus Hirsutella minnesotensis.</title>
        <authorList>
            <person name="Lai Y."/>
            <person name="Liu K."/>
            <person name="Zhang X."/>
            <person name="Zhang X."/>
            <person name="Li K."/>
            <person name="Wang N."/>
            <person name="Shu C."/>
            <person name="Wu Y."/>
            <person name="Wang C."/>
            <person name="Bushley K.E."/>
            <person name="Xiang M."/>
            <person name="Liu X."/>
        </authorList>
    </citation>
    <scope>NUCLEOTIDE SEQUENCE [LARGE SCALE GENOMIC DNA]</scope>
    <source>
        <strain evidence="11 12">3608</strain>
    </source>
</reference>
<keyword evidence="6 8" id="KW-0408">Iron</keyword>
<dbReference type="PRINTS" id="PR00385">
    <property type="entry name" value="P450"/>
</dbReference>
<evidence type="ECO:0000256" key="10">
    <source>
        <dbReference type="SAM" id="Phobius"/>
    </source>
</evidence>
<evidence type="ECO:0000256" key="4">
    <source>
        <dbReference type="ARBA" id="ARBA00022723"/>
    </source>
</evidence>
<comment type="cofactor">
    <cofactor evidence="1 8">
        <name>heme</name>
        <dbReference type="ChEBI" id="CHEBI:30413"/>
    </cofactor>
</comment>
<name>A0A0F7ZSF2_9HYPO</name>
<protein>
    <recommendedName>
        <fullName evidence="13">Trichodiene oxygenase</fullName>
    </recommendedName>
</protein>
<evidence type="ECO:0000256" key="3">
    <source>
        <dbReference type="ARBA" id="ARBA00022617"/>
    </source>
</evidence>
<dbReference type="OrthoDB" id="3945418at2759"/>
<dbReference type="Gene3D" id="1.10.630.10">
    <property type="entry name" value="Cytochrome P450"/>
    <property type="match status" value="1"/>
</dbReference>
<dbReference type="CDD" id="cd11062">
    <property type="entry name" value="CYP58-like"/>
    <property type="match status" value="1"/>
</dbReference>
<evidence type="ECO:0000256" key="9">
    <source>
        <dbReference type="RuleBase" id="RU000461"/>
    </source>
</evidence>
<evidence type="ECO:0000256" key="5">
    <source>
        <dbReference type="ARBA" id="ARBA00023002"/>
    </source>
</evidence>
<keyword evidence="3 8" id="KW-0349">Heme</keyword>
<keyword evidence="10" id="KW-1133">Transmembrane helix</keyword>
<dbReference type="AlphaFoldDB" id="A0A0F7ZSF2"/>
<dbReference type="PRINTS" id="PR00463">
    <property type="entry name" value="EP450I"/>
</dbReference>
<evidence type="ECO:0000313" key="11">
    <source>
        <dbReference type="EMBL" id="KJZ71258.1"/>
    </source>
</evidence>
<sequence>MESVSRAFLCKAAAITAVICFITLAVYRLFFHPLARFPGPKLAAVTRWYEAYYDVVKDGQYTFQIAKMHKKYGEPYNRSSPSVTSPRRELNPSRQHQLILSNLGPIIRISPEELHINDSTYFEKLFRYEGRWNKYPWSIDAQNAHGAIIFTADHDQHKARRQPLNAYFSKARVASRQAIVRSKVDKLESRIADDFADIGRRVDVGAFISAFIRDVSTDFVLGKDYRSLDQDDFGVGMTHFVQGGGKMWRLTKHFPWYGPAMLSIPKDFLIKNADADTANYIRYAKASGEETERLLKAAASSPIDDDDAPTIVHEIVKSSLPPEDKTAKRVFADVATVTGAGFESTASVLRLLIYNVYSKPDILRRLRAELAQATSSNPTGDLNLAALEQLPYLTAVILEAMRLSPALGTRLQRIAPDRDLVYNQWVIPAGTPVGMTTIFMHMDERLYPRPQHFEPERWADPQAQKKAEKVYAPFSRGGRICLGMHLAWADMYFLVAALVQRFDFDFGNVPQNHFEFVSDQFIIGTRGKAILEGFVTHRKDGR</sequence>
<evidence type="ECO:0000256" key="2">
    <source>
        <dbReference type="ARBA" id="ARBA00010617"/>
    </source>
</evidence>
<organism evidence="11 12">
    <name type="scientific">Hirsutella minnesotensis 3608</name>
    <dbReference type="NCBI Taxonomy" id="1043627"/>
    <lineage>
        <taxon>Eukaryota</taxon>
        <taxon>Fungi</taxon>
        <taxon>Dikarya</taxon>
        <taxon>Ascomycota</taxon>
        <taxon>Pezizomycotina</taxon>
        <taxon>Sordariomycetes</taxon>
        <taxon>Hypocreomycetidae</taxon>
        <taxon>Hypocreales</taxon>
        <taxon>Ophiocordycipitaceae</taxon>
        <taxon>Hirsutella</taxon>
    </lineage>
</organism>
<keyword evidence="7 9" id="KW-0503">Monooxygenase</keyword>
<evidence type="ECO:0000313" key="12">
    <source>
        <dbReference type="Proteomes" id="UP000054481"/>
    </source>
</evidence>
<dbReference type="PANTHER" id="PTHR24305:SF157">
    <property type="entry name" value="N-ACETYLTRYPTOPHAN 6-HYDROXYLASE IVOC-RELATED"/>
    <property type="match status" value="1"/>
</dbReference>
<dbReference type="InterPro" id="IPR036396">
    <property type="entry name" value="Cyt_P450_sf"/>
</dbReference>
<gene>
    <name evidence="11" type="ORF">HIM_09331</name>
</gene>
<dbReference type="SUPFAM" id="SSF48264">
    <property type="entry name" value="Cytochrome P450"/>
    <property type="match status" value="1"/>
</dbReference>
<dbReference type="GO" id="GO:0020037">
    <property type="term" value="F:heme binding"/>
    <property type="evidence" value="ECO:0007669"/>
    <property type="project" value="InterPro"/>
</dbReference>
<proteinExistence type="inferred from homology"/>
<feature type="binding site" description="axial binding residue" evidence="8">
    <location>
        <position position="481"/>
    </location>
    <ligand>
        <name>heme</name>
        <dbReference type="ChEBI" id="CHEBI:30413"/>
    </ligand>
    <ligandPart>
        <name>Fe</name>
        <dbReference type="ChEBI" id="CHEBI:18248"/>
    </ligandPart>
</feature>
<dbReference type="GO" id="GO:0004497">
    <property type="term" value="F:monooxygenase activity"/>
    <property type="evidence" value="ECO:0007669"/>
    <property type="project" value="UniProtKB-KW"/>
</dbReference>
<keyword evidence="10" id="KW-0472">Membrane</keyword>